<dbReference type="Proteomes" id="UP000774804">
    <property type="component" value="Unassembled WGS sequence"/>
</dbReference>
<dbReference type="EMBL" id="RCMI01001985">
    <property type="protein sequence ID" value="KAG2879564.1"/>
    <property type="molecule type" value="Genomic_DNA"/>
</dbReference>
<gene>
    <name evidence="1" type="ORF">PC115_g22760</name>
</gene>
<sequence length="166" mass="19141">GYLRRIRGITVEVESGESAAILDATEAQRMLEEPHRKWYLCCQQWHGKLNRSLHQISTIEEESCVNIRSVSANYQDGIEGLRRDKNRLVGQLDDARTQNRMLQTRVDSSTFDPCKLRGRLHGLLEYFTHGEDPPEDLDWDTIISITAMDQRKALVPKYPSAKERAE</sequence>
<dbReference type="AlphaFoldDB" id="A0A8T1AD87"/>
<organism evidence="1 2">
    <name type="scientific">Phytophthora cactorum</name>
    <dbReference type="NCBI Taxonomy" id="29920"/>
    <lineage>
        <taxon>Eukaryota</taxon>
        <taxon>Sar</taxon>
        <taxon>Stramenopiles</taxon>
        <taxon>Oomycota</taxon>
        <taxon>Peronosporomycetes</taxon>
        <taxon>Peronosporales</taxon>
        <taxon>Peronosporaceae</taxon>
        <taxon>Phytophthora</taxon>
    </lineage>
</organism>
<proteinExistence type="predicted"/>
<comment type="caution">
    <text evidence="1">The sequence shown here is derived from an EMBL/GenBank/DDBJ whole genome shotgun (WGS) entry which is preliminary data.</text>
</comment>
<feature type="non-terminal residue" evidence="1">
    <location>
        <position position="1"/>
    </location>
</feature>
<protein>
    <submittedName>
        <fullName evidence="1">Uncharacterized protein</fullName>
    </submittedName>
</protein>
<name>A0A8T1AD87_9STRA</name>
<evidence type="ECO:0000313" key="2">
    <source>
        <dbReference type="Proteomes" id="UP000774804"/>
    </source>
</evidence>
<evidence type="ECO:0000313" key="1">
    <source>
        <dbReference type="EMBL" id="KAG2879564.1"/>
    </source>
</evidence>
<dbReference type="VEuPathDB" id="FungiDB:PC110_g21036"/>
<accession>A0A8T1AD87</accession>
<reference evidence="1" key="1">
    <citation type="submission" date="2018-10" db="EMBL/GenBank/DDBJ databases">
        <title>Effector identification in a new, highly contiguous assembly of the strawberry crown rot pathogen Phytophthora cactorum.</title>
        <authorList>
            <person name="Armitage A.D."/>
            <person name="Nellist C.F."/>
            <person name="Bates H."/>
            <person name="Vickerstaff R.J."/>
            <person name="Harrison R.J."/>
        </authorList>
    </citation>
    <scope>NUCLEOTIDE SEQUENCE</scope>
    <source>
        <strain evidence="1">4032</strain>
    </source>
</reference>